<sequence length="275" mass="32123">MMKKIRFFIPGSWKERKYVAKMNAKGWMLTGVKGLRYYFQSQDTSTSADNLSIDFLSTSLTLEENKALSHEYKHFVVRKIPFYQATVIYLYGTHSPNTIELSEHTKTELDFLKQFASDVLNFKNIMIITFMLVWTLLLTLSETQKISLPFFIVQLPLIALFIIWILSIITRYQTKKKITFLEKQSGVFNEDWVPTRTIILRNLSQQPNIDAFSFLGKWRVITANKKGNTFYYQLQSHYSEDDIKATIMEELGVKEHQITVVSQFGLFPIGWFGFS</sequence>
<accession>V6QE29</accession>
<evidence type="ECO:0000313" key="2">
    <source>
        <dbReference type="EMBL" id="EST90843.1"/>
    </source>
</evidence>
<dbReference type="Proteomes" id="UP000018126">
    <property type="component" value="Unassembled WGS sequence"/>
</dbReference>
<keyword evidence="3" id="KW-1185">Reference proteome</keyword>
<dbReference type="STRING" id="1408226.T233_00114"/>
<feature type="transmembrane region" description="Helical" evidence="1">
    <location>
        <begin position="146"/>
        <end position="169"/>
    </location>
</feature>
<evidence type="ECO:0000256" key="1">
    <source>
        <dbReference type="SAM" id="Phobius"/>
    </source>
</evidence>
<keyword evidence="1" id="KW-1133">Transmembrane helix</keyword>
<organism evidence="2 3">
    <name type="scientific">Vagococcus lutrae LBD1</name>
    <dbReference type="NCBI Taxonomy" id="1408226"/>
    <lineage>
        <taxon>Bacteria</taxon>
        <taxon>Bacillati</taxon>
        <taxon>Bacillota</taxon>
        <taxon>Bacilli</taxon>
        <taxon>Lactobacillales</taxon>
        <taxon>Enterococcaceae</taxon>
        <taxon>Vagococcus</taxon>
    </lineage>
</organism>
<comment type="caution">
    <text evidence="2">The sequence shown here is derived from an EMBL/GenBank/DDBJ whole genome shotgun (WGS) entry which is preliminary data.</text>
</comment>
<proteinExistence type="predicted"/>
<keyword evidence="1" id="KW-0812">Transmembrane</keyword>
<dbReference type="EMBL" id="AYSH01000001">
    <property type="protein sequence ID" value="EST90843.1"/>
    <property type="molecule type" value="Genomic_DNA"/>
</dbReference>
<dbReference type="AlphaFoldDB" id="V6QE29"/>
<gene>
    <name evidence="2" type="ORF">T233_00114</name>
</gene>
<name>V6QE29_9ENTE</name>
<reference evidence="2 3" key="1">
    <citation type="journal article" date="2013" name="Genome Announc.">
        <title>High-Quality Draft Genome Sequence of Vagococcus lutrae Strain LBD1, Isolated from the Largemouth Bass Micropterus salmoides.</title>
        <authorList>
            <person name="Lebreton F."/>
            <person name="Valentino M.D."/>
            <person name="Duncan L.B."/>
            <person name="Zeng Q."/>
            <person name="Manson McGuire A."/>
            <person name="Earl A.M."/>
            <person name="Gilmore M.S."/>
        </authorList>
    </citation>
    <scope>NUCLEOTIDE SEQUENCE [LARGE SCALE GENOMIC DNA]</scope>
    <source>
        <strain evidence="2 3">LBD1</strain>
    </source>
</reference>
<evidence type="ECO:0008006" key="4">
    <source>
        <dbReference type="Google" id="ProtNLM"/>
    </source>
</evidence>
<keyword evidence="1" id="KW-0472">Membrane</keyword>
<feature type="transmembrane region" description="Helical" evidence="1">
    <location>
        <begin position="122"/>
        <end position="140"/>
    </location>
</feature>
<evidence type="ECO:0000313" key="3">
    <source>
        <dbReference type="Proteomes" id="UP000018126"/>
    </source>
</evidence>
<protein>
    <recommendedName>
        <fullName evidence="4">DUF2812 domain-containing protein</fullName>
    </recommendedName>
</protein>